<protein>
    <submittedName>
        <fullName evidence="2">Phosphotransferase enzyme family protein</fullName>
    </submittedName>
</protein>
<dbReference type="OrthoDB" id="2906425at2759"/>
<dbReference type="Pfam" id="PF01636">
    <property type="entry name" value="APH"/>
    <property type="match status" value="1"/>
</dbReference>
<dbReference type="Gene3D" id="3.90.1200.10">
    <property type="match status" value="1"/>
</dbReference>
<dbReference type="AlphaFoldDB" id="A0A318YR29"/>
<dbReference type="RefSeq" id="XP_025482603.1">
    <property type="nucleotide sequence ID" value="XM_025625144.1"/>
</dbReference>
<evidence type="ECO:0000259" key="1">
    <source>
        <dbReference type="Pfam" id="PF01636"/>
    </source>
</evidence>
<evidence type="ECO:0000313" key="2">
    <source>
        <dbReference type="EMBL" id="PYH37125.1"/>
    </source>
</evidence>
<dbReference type="PANTHER" id="PTHR21310">
    <property type="entry name" value="AMINOGLYCOSIDE PHOSPHOTRANSFERASE-RELATED-RELATED"/>
    <property type="match status" value="1"/>
</dbReference>
<dbReference type="InterPro" id="IPR051678">
    <property type="entry name" value="AGP_Transferase"/>
</dbReference>
<dbReference type="InterPro" id="IPR002575">
    <property type="entry name" value="Aminoglycoside_PTrfase"/>
</dbReference>
<dbReference type="GO" id="GO:0016740">
    <property type="term" value="F:transferase activity"/>
    <property type="evidence" value="ECO:0007669"/>
    <property type="project" value="UniProtKB-KW"/>
</dbReference>
<name>A0A318YR29_ASPNB</name>
<dbReference type="Proteomes" id="UP000247647">
    <property type="component" value="Unassembled WGS sequence"/>
</dbReference>
<evidence type="ECO:0000313" key="3">
    <source>
        <dbReference type="Proteomes" id="UP000247647"/>
    </source>
</evidence>
<dbReference type="SUPFAM" id="SSF56112">
    <property type="entry name" value="Protein kinase-like (PK-like)"/>
    <property type="match status" value="1"/>
</dbReference>
<dbReference type="PANTHER" id="PTHR21310:SF54">
    <property type="entry name" value="AMINOGLYCOSIDE PHOSPHOTRANSFERASE DOMAIN-CONTAINING PROTEIN"/>
    <property type="match status" value="1"/>
</dbReference>
<proteinExistence type="predicted"/>
<keyword evidence="3" id="KW-1185">Reference proteome</keyword>
<reference evidence="2" key="1">
    <citation type="submission" date="2016-12" db="EMBL/GenBank/DDBJ databases">
        <title>The genomes of Aspergillus section Nigri reveals drivers in fungal speciation.</title>
        <authorList>
            <consortium name="DOE Joint Genome Institute"/>
            <person name="Vesth T.C."/>
            <person name="Nybo J."/>
            <person name="Theobald S."/>
            <person name="Brandl J."/>
            <person name="Frisvad J.C."/>
            <person name="Nielsen K.F."/>
            <person name="Lyhne E.K."/>
            <person name="Kogle M.E."/>
            <person name="Kuo A."/>
            <person name="Riley R."/>
            <person name="Clum A."/>
            <person name="Nolan M."/>
            <person name="Lipzen A."/>
            <person name="Salamov A."/>
            <person name="Henrissat B."/>
            <person name="Wiebenga A."/>
            <person name="De Vries R.P."/>
            <person name="Grigoriev I.V."/>
            <person name="Mortensen U.H."/>
            <person name="Andersen M.R."/>
            <person name="Baker S.E."/>
        </authorList>
    </citation>
    <scope>NUCLEOTIDE SEQUENCE [LARGE SCALE GENOMIC DNA]</scope>
    <source>
        <strain evidence="2">CBS 115656</strain>
    </source>
</reference>
<organism evidence="2 3">
    <name type="scientific">Aspergillus neoniger (strain CBS 115656)</name>
    <dbReference type="NCBI Taxonomy" id="1448310"/>
    <lineage>
        <taxon>Eukaryota</taxon>
        <taxon>Fungi</taxon>
        <taxon>Dikarya</taxon>
        <taxon>Ascomycota</taxon>
        <taxon>Pezizomycotina</taxon>
        <taxon>Eurotiomycetes</taxon>
        <taxon>Eurotiomycetidae</taxon>
        <taxon>Eurotiales</taxon>
        <taxon>Aspergillaceae</taxon>
        <taxon>Aspergillus</taxon>
        <taxon>Aspergillus subgen. Circumdati</taxon>
    </lineage>
</organism>
<feature type="domain" description="Aminoglycoside phosphotransferase" evidence="1">
    <location>
        <begin position="97"/>
        <end position="283"/>
    </location>
</feature>
<accession>A0A318YR29</accession>
<dbReference type="InterPro" id="IPR011009">
    <property type="entry name" value="Kinase-like_dom_sf"/>
</dbReference>
<dbReference type="EMBL" id="KZ821451">
    <property type="protein sequence ID" value="PYH37125.1"/>
    <property type="molecule type" value="Genomic_DNA"/>
</dbReference>
<dbReference type="GeneID" id="37127600"/>
<sequence>MKDPISAPVIHAIPSFKLPDPSRREVDFTESSFFAESGRCLPSPAEVRALSDDGGMVAEPRPVVFEDLNLLVKFGYCVTVTEAQCLWMLKRVFGDKVPVPELYGWRIDEQGHVFIYMELIRGRTLHDSWDDLDSDDKKALCDQLCQIIGQLRQLRHHPSDSKYIGSISRQSPQDYVLREQKPTGPFSEIKEFNDWFTGLPQARLAPSDRYEDPWREFLPDTGDIKFTHADLHRGNIIVSSSGPARVLAIVDWAQSGWYPDYWEYCKALYTCWYEDEWRRDWIDKFLFPRAQEALIFSEYTMAMGAV</sequence>
<gene>
    <name evidence="2" type="ORF">BO87DRAFT_394772</name>
</gene>